<evidence type="ECO:0000313" key="3">
    <source>
        <dbReference type="EMBL" id="MBE9116504.1"/>
    </source>
</evidence>
<dbReference type="AlphaFoldDB" id="A0A8J7DWV5"/>
<keyword evidence="1" id="KW-0812">Transmembrane</keyword>
<evidence type="ECO:0000313" key="4">
    <source>
        <dbReference type="Proteomes" id="UP000654482"/>
    </source>
</evidence>
<dbReference type="InterPro" id="IPR025202">
    <property type="entry name" value="PLD-like_dom"/>
</dbReference>
<dbReference type="InterPro" id="IPR001736">
    <property type="entry name" value="PLipase_D/transphosphatidylase"/>
</dbReference>
<dbReference type="SMART" id="SM00155">
    <property type="entry name" value="PLDc"/>
    <property type="match status" value="2"/>
</dbReference>
<feature type="domain" description="PLD phosphodiesterase" evidence="2">
    <location>
        <begin position="162"/>
        <end position="189"/>
    </location>
</feature>
<feature type="domain" description="PLD phosphodiesterase" evidence="2">
    <location>
        <begin position="345"/>
        <end position="372"/>
    </location>
</feature>
<keyword evidence="1" id="KW-0472">Membrane</keyword>
<dbReference type="CDD" id="cd09159">
    <property type="entry name" value="PLDc_ybhO_like_2"/>
    <property type="match status" value="1"/>
</dbReference>
<keyword evidence="1" id="KW-1133">Transmembrane helix</keyword>
<dbReference type="RefSeq" id="WP_194029598.1">
    <property type="nucleotide sequence ID" value="NZ_JADEWZ010000015.1"/>
</dbReference>
<comment type="caution">
    <text evidence="3">The sequence shown here is derived from an EMBL/GenBank/DDBJ whole genome shotgun (WGS) entry which is preliminary data.</text>
</comment>
<organism evidence="3 4">
    <name type="scientific">Lusitaniella coriacea LEGE 07157</name>
    <dbReference type="NCBI Taxonomy" id="945747"/>
    <lineage>
        <taxon>Bacteria</taxon>
        <taxon>Bacillati</taxon>
        <taxon>Cyanobacteriota</taxon>
        <taxon>Cyanophyceae</taxon>
        <taxon>Spirulinales</taxon>
        <taxon>Lusitaniellaceae</taxon>
        <taxon>Lusitaniella</taxon>
    </lineage>
</organism>
<dbReference type="PANTHER" id="PTHR21248">
    <property type="entry name" value="CARDIOLIPIN SYNTHASE"/>
    <property type="match status" value="1"/>
</dbReference>
<dbReference type="GO" id="GO:0032049">
    <property type="term" value="P:cardiolipin biosynthetic process"/>
    <property type="evidence" value="ECO:0007669"/>
    <property type="project" value="UniProtKB-ARBA"/>
</dbReference>
<dbReference type="PROSITE" id="PS50035">
    <property type="entry name" value="PLD"/>
    <property type="match status" value="2"/>
</dbReference>
<evidence type="ECO:0000256" key="1">
    <source>
        <dbReference type="SAM" id="Phobius"/>
    </source>
</evidence>
<reference evidence="3" key="1">
    <citation type="submission" date="2020-10" db="EMBL/GenBank/DDBJ databases">
        <authorList>
            <person name="Castelo-Branco R."/>
            <person name="Eusebio N."/>
            <person name="Adriana R."/>
            <person name="Vieira A."/>
            <person name="Brugerolle De Fraissinette N."/>
            <person name="Rezende De Castro R."/>
            <person name="Schneider M.P."/>
            <person name="Vasconcelos V."/>
            <person name="Leao P.N."/>
        </authorList>
    </citation>
    <scope>NUCLEOTIDE SEQUENCE</scope>
    <source>
        <strain evidence="3">LEGE 07157</strain>
    </source>
</reference>
<accession>A0A8J7DWV5</accession>
<dbReference type="GO" id="GO:0030572">
    <property type="term" value="F:phosphatidyltransferase activity"/>
    <property type="evidence" value="ECO:0007669"/>
    <property type="project" value="UniProtKB-ARBA"/>
</dbReference>
<protein>
    <submittedName>
        <fullName evidence="3">Cardiolipin synthase B</fullName>
    </submittedName>
</protein>
<evidence type="ECO:0000259" key="2">
    <source>
        <dbReference type="PROSITE" id="PS50035"/>
    </source>
</evidence>
<dbReference type="Proteomes" id="UP000654482">
    <property type="component" value="Unassembled WGS sequence"/>
</dbReference>
<dbReference type="EMBL" id="JADEWZ010000015">
    <property type="protein sequence ID" value="MBE9116504.1"/>
    <property type="molecule type" value="Genomic_DNA"/>
</dbReference>
<proteinExistence type="predicted"/>
<name>A0A8J7DWV5_9CYAN</name>
<dbReference type="Gene3D" id="3.30.870.10">
    <property type="entry name" value="Endonuclease Chain A"/>
    <property type="match status" value="2"/>
</dbReference>
<dbReference type="Pfam" id="PF13091">
    <property type="entry name" value="PLDc_2"/>
    <property type="match status" value="2"/>
</dbReference>
<gene>
    <name evidence="3" type="ORF">IQ249_11390</name>
</gene>
<feature type="transmembrane region" description="Helical" evidence="1">
    <location>
        <begin position="6"/>
        <end position="26"/>
    </location>
</feature>
<dbReference type="CDD" id="cd09110">
    <property type="entry name" value="PLDc_CLS_1"/>
    <property type="match status" value="1"/>
</dbReference>
<dbReference type="SUPFAM" id="SSF56024">
    <property type="entry name" value="Phospholipase D/nuclease"/>
    <property type="match status" value="2"/>
</dbReference>
<keyword evidence="4" id="KW-1185">Reference proteome</keyword>
<sequence>MLITITEWVLIVLLVLIAIVFIGFYLRGAFRDRVRYEVKNAPSPDDPYFPYILASTTNSFVTKAFISDFWNEPSQIQQARIDAIAQAQHTINFETFFMTPGKRADDFAAAIAERAADGVKVRLIVDCYGTKDIPKQYWQRLQKVGVKISFFNSFKWKAPLDYAGRTHRKVLIVDSQFALIGGAGISDLWDGKEKEDDTQPWLDVELRLEGDAIGILEGIFSQHWTFDDRTADFARSKFEKIDDNCEKQHHLTIIVPGVNPKIRFSPIQTFKYNNIIFAKKRIWLASPYFLPDRHSIDLLVAAKQRGVDVRILTTSKRSDKKPVYYASYEHNGKLLKGGVEVHEFEPSMTHAKMLLIDDLWVTTGSANFDPRSLIHNEELDICTSQPDIVQAIKDTFEKGFAQSKSITYKEWKQRSLFKHRILGNIVKFFQWQL</sequence>
<dbReference type="PANTHER" id="PTHR21248:SF22">
    <property type="entry name" value="PHOSPHOLIPASE D"/>
    <property type="match status" value="1"/>
</dbReference>